<evidence type="ECO:0000313" key="2">
    <source>
        <dbReference type="EMBL" id="KPC64692.1"/>
    </source>
</evidence>
<keyword evidence="3" id="KW-1185">Reference proteome</keyword>
<comment type="caution">
    <text evidence="2">The sequence shown here is derived from an EMBL/GenBank/DDBJ whole genome shotgun (WGS) entry which is preliminary data.</text>
</comment>
<organism evidence="2 3">
    <name type="scientific">Streptomyces chattanoogensis</name>
    <dbReference type="NCBI Taxonomy" id="66876"/>
    <lineage>
        <taxon>Bacteria</taxon>
        <taxon>Bacillati</taxon>
        <taxon>Actinomycetota</taxon>
        <taxon>Actinomycetes</taxon>
        <taxon>Kitasatosporales</taxon>
        <taxon>Streptomycetaceae</taxon>
        <taxon>Streptomyces</taxon>
    </lineage>
</organism>
<sequence>MAVVVAVAVPNGRLSERPSRRPFGLPWTTASQLTHPRLSGNQDPIQAPQAPRPSDDVINLPQVGVKPDSGKDLPMESKAPAATRDAIHGQQAPPS</sequence>
<feature type="region of interest" description="Disordered" evidence="1">
    <location>
        <begin position="9"/>
        <end position="95"/>
    </location>
</feature>
<feature type="compositionally biased region" description="Polar residues" evidence="1">
    <location>
        <begin position="28"/>
        <end position="44"/>
    </location>
</feature>
<name>A0A0N0H1P6_9ACTN</name>
<dbReference type="PATRIC" id="fig|66876.3.peg.2396"/>
<evidence type="ECO:0000313" key="3">
    <source>
        <dbReference type="Proteomes" id="UP000037982"/>
    </source>
</evidence>
<dbReference type="EMBL" id="LGKG01000079">
    <property type="protein sequence ID" value="KPC64692.1"/>
    <property type="molecule type" value="Genomic_DNA"/>
</dbReference>
<reference evidence="3" key="1">
    <citation type="submission" date="2015-07" db="EMBL/GenBank/DDBJ databases">
        <authorList>
            <person name="Ju K.-S."/>
            <person name="Doroghazi J.R."/>
            <person name="Metcalf W.W."/>
        </authorList>
    </citation>
    <scope>NUCLEOTIDE SEQUENCE [LARGE SCALE GENOMIC DNA]</scope>
    <source>
        <strain evidence="3">NRRL ISP-5002</strain>
    </source>
</reference>
<gene>
    <name evidence="2" type="ORF">ADL29_10980</name>
</gene>
<accession>A0A0N0H1P6</accession>
<evidence type="ECO:0000256" key="1">
    <source>
        <dbReference type="SAM" id="MobiDB-lite"/>
    </source>
</evidence>
<dbReference type="AlphaFoldDB" id="A0A0N0H1P6"/>
<dbReference type="Proteomes" id="UP000037982">
    <property type="component" value="Unassembled WGS sequence"/>
</dbReference>
<protein>
    <submittedName>
        <fullName evidence="2">Uncharacterized protein</fullName>
    </submittedName>
</protein>
<proteinExistence type="predicted"/>